<proteinExistence type="predicted"/>
<dbReference type="GO" id="GO:0008270">
    <property type="term" value="F:zinc ion binding"/>
    <property type="evidence" value="ECO:0007669"/>
    <property type="project" value="UniProtKB-KW"/>
</dbReference>
<evidence type="ECO:0000259" key="3">
    <source>
        <dbReference type="PROSITE" id="PS50157"/>
    </source>
</evidence>
<keyword evidence="1" id="KW-0862">Zinc</keyword>
<evidence type="ECO:0000256" key="2">
    <source>
        <dbReference type="SAM" id="MobiDB-lite"/>
    </source>
</evidence>
<evidence type="ECO:0000313" key="4">
    <source>
        <dbReference type="EMBL" id="CAI4212906.1"/>
    </source>
</evidence>
<keyword evidence="5" id="KW-1185">Reference proteome</keyword>
<dbReference type="Proteomes" id="UP000838763">
    <property type="component" value="Unassembled WGS sequence"/>
</dbReference>
<evidence type="ECO:0000313" key="5">
    <source>
        <dbReference type="Proteomes" id="UP000838763"/>
    </source>
</evidence>
<feature type="compositionally biased region" description="Basic and acidic residues" evidence="2">
    <location>
        <begin position="474"/>
        <end position="484"/>
    </location>
</feature>
<accession>A0A9P1M7A3</accession>
<feature type="region of interest" description="Disordered" evidence="2">
    <location>
        <begin position="1"/>
        <end position="21"/>
    </location>
</feature>
<organism evidence="4 5">
    <name type="scientific">Parascedosporium putredinis</name>
    <dbReference type="NCBI Taxonomy" id="1442378"/>
    <lineage>
        <taxon>Eukaryota</taxon>
        <taxon>Fungi</taxon>
        <taxon>Dikarya</taxon>
        <taxon>Ascomycota</taxon>
        <taxon>Pezizomycotina</taxon>
        <taxon>Sordariomycetes</taxon>
        <taxon>Hypocreomycetidae</taxon>
        <taxon>Microascales</taxon>
        <taxon>Microascaceae</taxon>
        <taxon>Parascedosporium</taxon>
    </lineage>
</organism>
<feature type="domain" description="C2H2-type" evidence="3">
    <location>
        <begin position="485"/>
        <end position="515"/>
    </location>
</feature>
<dbReference type="OrthoDB" id="4846939at2759"/>
<keyword evidence="1" id="KW-0863">Zinc-finger</keyword>
<reference evidence="4" key="1">
    <citation type="submission" date="2022-11" db="EMBL/GenBank/DDBJ databases">
        <authorList>
            <person name="Scott C."/>
            <person name="Bruce N."/>
        </authorList>
    </citation>
    <scope>NUCLEOTIDE SEQUENCE</scope>
</reference>
<dbReference type="EMBL" id="CALLCH030000006">
    <property type="protein sequence ID" value="CAI4212906.1"/>
    <property type="molecule type" value="Genomic_DNA"/>
</dbReference>
<dbReference type="PROSITE" id="PS50157">
    <property type="entry name" value="ZINC_FINGER_C2H2_2"/>
    <property type="match status" value="1"/>
</dbReference>
<sequence length="558" mass="61074">MLGVSYNFDRPQPPSPPFEWEKDLTITPATRGWLPATTASATAPNLGSFESASTGGGSRSRRRGQERTSFKLGAHKRRSAQMRRQILGKNLITYLDCLCRRVRDTLAGSAAGTLEATLALHFSSFAKVWDGGLAAFRQVINNHPPSGLIEVVDCLVVASALCTSMCNDDSAMYLQFVNDLGRWKAVLDPDEIPLFDTIAFSLWAYTDLPDPATYERNDKENLARFQELIQDLVTLERSHHRNPGRTAPYASRLSTIQKQYTAAEGGTGRTATATAPAMSIPIPAGNMARTRRRLADEVAFTPDSVGDDGTGAGFSIDEFFDVDRFLAESMGSDAPSPERIPDLGLYDILATTALLVASVAFSVILTLMSFLQLGFDSEEVHQVWRQSPGYDRSCNLLSMYFDSIGGYSKSAEATRLLRPFSLDRRIESLSLSVVSAASTTYTGSPASSISHPILAPQARTSSMTNLNSVPNRDPAADGGRDAKRSRCHSCQKTFSSISNRNKHMREGCAQRTEKTGYRCRNESCSRILTTKWYRNAHEQDRCRYRGTTGAGSAAGSFG</sequence>
<name>A0A9P1M7A3_9PEZI</name>
<feature type="region of interest" description="Disordered" evidence="2">
    <location>
        <begin position="463"/>
        <end position="484"/>
    </location>
</feature>
<keyword evidence="1" id="KW-0479">Metal-binding</keyword>
<dbReference type="AlphaFoldDB" id="A0A9P1M7A3"/>
<feature type="region of interest" description="Disordered" evidence="2">
    <location>
        <begin position="37"/>
        <end position="74"/>
    </location>
</feature>
<feature type="compositionally biased region" description="Polar residues" evidence="2">
    <location>
        <begin position="37"/>
        <end position="50"/>
    </location>
</feature>
<evidence type="ECO:0000256" key="1">
    <source>
        <dbReference type="PROSITE-ProRule" id="PRU00042"/>
    </source>
</evidence>
<comment type="caution">
    <text evidence="4">The sequence shown here is derived from an EMBL/GenBank/DDBJ whole genome shotgun (WGS) entry which is preliminary data.</text>
</comment>
<protein>
    <recommendedName>
        <fullName evidence="3">C2H2-type domain-containing protein</fullName>
    </recommendedName>
</protein>
<gene>
    <name evidence="4" type="ORF">PPNO1_LOCUS2655</name>
</gene>
<dbReference type="InterPro" id="IPR013087">
    <property type="entry name" value="Znf_C2H2_type"/>
</dbReference>